<dbReference type="GO" id="GO:0008202">
    <property type="term" value="P:steroid metabolic process"/>
    <property type="evidence" value="ECO:0007669"/>
    <property type="project" value="UniProtKB-ARBA"/>
</dbReference>
<dbReference type="PRINTS" id="PR00411">
    <property type="entry name" value="PNDRDTASEI"/>
</dbReference>
<dbReference type="GO" id="GO:0033765">
    <property type="term" value="F:steroid dehydrogenase activity, acting on the CH-CH group of donors"/>
    <property type="evidence" value="ECO:0007669"/>
    <property type="project" value="UniProtKB-ARBA"/>
</dbReference>
<comment type="cofactor">
    <cofactor evidence="1">
        <name>FAD</name>
        <dbReference type="ChEBI" id="CHEBI:57692"/>
    </cofactor>
</comment>
<gene>
    <name evidence="6" type="ORF">SAMN04489750_0299</name>
</gene>
<protein>
    <submittedName>
        <fullName evidence="6">Succinate dehydrogenase/fumarate reductase, flavoprotein subunit</fullName>
    </submittedName>
</protein>
<evidence type="ECO:0000256" key="1">
    <source>
        <dbReference type="ARBA" id="ARBA00001974"/>
    </source>
</evidence>
<keyword evidence="4" id="KW-0560">Oxidoreductase</keyword>
<dbReference type="PANTHER" id="PTHR43400">
    <property type="entry name" value="FUMARATE REDUCTASE"/>
    <property type="match status" value="1"/>
</dbReference>
<dbReference type="InterPro" id="IPR003953">
    <property type="entry name" value="FAD-dep_OxRdtase_2_FAD-bd"/>
</dbReference>
<dbReference type="InterPro" id="IPR036188">
    <property type="entry name" value="FAD/NAD-bd_sf"/>
</dbReference>
<evidence type="ECO:0000313" key="6">
    <source>
        <dbReference type="EMBL" id="SSA33028.1"/>
    </source>
</evidence>
<dbReference type="AlphaFoldDB" id="A0A2Y8ZNY3"/>
<dbReference type="PANTHER" id="PTHR43400:SF10">
    <property type="entry name" value="3-OXOSTEROID 1-DEHYDROGENASE"/>
    <property type="match status" value="1"/>
</dbReference>
<dbReference type="RefSeq" id="WP_211310161.1">
    <property type="nucleotide sequence ID" value="NZ_QGDN01000001.1"/>
</dbReference>
<dbReference type="Gene3D" id="3.90.700.10">
    <property type="entry name" value="Succinate dehydrogenase/fumarate reductase flavoprotein, catalytic domain"/>
    <property type="match status" value="1"/>
</dbReference>
<evidence type="ECO:0000256" key="2">
    <source>
        <dbReference type="ARBA" id="ARBA00022630"/>
    </source>
</evidence>
<keyword evidence="3" id="KW-0274">FAD</keyword>
<evidence type="ECO:0000259" key="5">
    <source>
        <dbReference type="Pfam" id="PF00890"/>
    </source>
</evidence>
<accession>A0A2Y8ZNY3</accession>
<evidence type="ECO:0000256" key="4">
    <source>
        <dbReference type="ARBA" id="ARBA00023002"/>
    </source>
</evidence>
<dbReference type="Pfam" id="PF00890">
    <property type="entry name" value="FAD_binding_2"/>
    <property type="match status" value="1"/>
</dbReference>
<name>A0A2Y8ZNY3_9MICO</name>
<keyword evidence="2" id="KW-0285">Flavoprotein</keyword>
<dbReference type="InterPro" id="IPR050315">
    <property type="entry name" value="FAD-oxidoreductase_2"/>
</dbReference>
<dbReference type="Proteomes" id="UP000250028">
    <property type="component" value="Unassembled WGS sequence"/>
</dbReference>
<dbReference type="SUPFAM" id="SSF51905">
    <property type="entry name" value="FAD/NAD(P)-binding domain"/>
    <property type="match status" value="1"/>
</dbReference>
<organism evidence="6 7">
    <name type="scientific">Branchiibius hedensis</name>
    <dbReference type="NCBI Taxonomy" id="672460"/>
    <lineage>
        <taxon>Bacteria</taxon>
        <taxon>Bacillati</taxon>
        <taxon>Actinomycetota</taxon>
        <taxon>Actinomycetes</taxon>
        <taxon>Micrococcales</taxon>
        <taxon>Dermacoccaceae</taxon>
        <taxon>Branchiibius</taxon>
    </lineage>
</organism>
<sequence>MTDAAMLSEQGPVEAFDEVVDVLVVGSGAGGLAAAVTAADSGCSVMVAEKADRCGGATGRSGGWMWTPGTSFAKADGVDEDPLDGPRTYLEQRLGEQFDASRVEAYLRAAPRMVDFFQQRTHLTFTPGSWIHDIYGDTPGAGTGHRSVGPDPIDTNTLPERVRSILPKQLWETSFLGMGIMAGPDLQGFLRAAQRDPRGLWHATKRTTRHLLDLTLHRESRHLVNGAALIARLLASADDLGVDVRVNTAVRSLIRDSSGAIRGAVLESPRGTVTVGARRAVVLAAGGFPADVRRRVEFFPHGTGADHHTLAPATDTGDGLRMGTWAGGDLDTSVASPVAWCPVSLVPHRGRADGVFPHIMDRGKPGIIGVTADGRRFVNEANGYHDYVLGMLRATPEGQPVESWLIADHRAQRRYPLGMSKPFPVPVWPYLRSGYLQRADTLEELAEKCGIDGAQLAKTVQQFNEEAARGQDPEYGRGTTAFNRYSGDPTVRPNPTLAVLDRPPYYAVKVLPGSFGTFLGLRADERSRVLSADGSVIPGLYAVGTDQGSVFGGHYPSGASTSGRRWFSDI</sequence>
<dbReference type="SUPFAM" id="SSF56425">
    <property type="entry name" value="Succinate dehydrogenase/fumarate reductase flavoprotein, catalytic domain"/>
    <property type="match status" value="1"/>
</dbReference>
<dbReference type="EMBL" id="UESZ01000001">
    <property type="protein sequence ID" value="SSA33028.1"/>
    <property type="molecule type" value="Genomic_DNA"/>
</dbReference>
<keyword evidence="7" id="KW-1185">Reference proteome</keyword>
<dbReference type="InterPro" id="IPR027477">
    <property type="entry name" value="Succ_DH/fumarate_Rdtase_cat_sf"/>
</dbReference>
<feature type="domain" description="FAD-dependent oxidoreductase 2 FAD-binding" evidence="5">
    <location>
        <begin position="21"/>
        <end position="560"/>
    </location>
</feature>
<dbReference type="Gene3D" id="3.50.50.60">
    <property type="entry name" value="FAD/NAD(P)-binding domain"/>
    <property type="match status" value="1"/>
</dbReference>
<proteinExistence type="predicted"/>
<evidence type="ECO:0000256" key="3">
    <source>
        <dbReference type="ARBA" id="ARBA00022827"/>
    </source>
</evidence>
<evidence type="ECO:0000313" key="7">
    <source>
        <dbReference type="Proteomes" id="UP000250028"/>
    </source>
</evidence>
<reference evidence="7" key="1">
    <citation type="submission" date="2016-10" db="EMBL/GenBank/DDBJ databases">
        <authorList>
            <person name="Varghese N."/>
            <person name="Submissions S."/>
        </authorList>
    </citation>
    <scope>NUCLEOTIDE SEQUENCE [LARGE SCALE GENOMIC DNA]</scope>
    <source>
        <strain evidence="7">DSM 22951</strain>
    </source>
</reference>